<dbReference type="OrthoDB" id="9801223at2"/>
<dbReference type="PANTHER" id="PTHR47354:SF5">
    <property type="entry name" value="PROTEIN RFBI"/>
    <property type="match status" value="1"/>
</dbReference>
<evidence type="ECO:0000313" key="5">
    <source>
        <dbReference type="Proteomes" id="UP000464507"/>
    </source>
</evidence>
<dbReference type="KEGG" id="mant:BHD05_05100"/>
<feature type="domain" description="FAD-binding FR-type" evidence="3">
    <location>
        <begin position="266"/>
        <end position="370"/>
    </location>
</feature>
<dbReference type="Proteomes" id="UP000464507">
    <property type="component" value="Chromosome"/>
</dbReference>
<evidence type="ECO:0000256" key="2">
    <source>
        <dbReference type="SAM" id="Phobius"/>
    </source>
</evidence>
<dbReference type="SUPFAM" id="SSF52343">
    <property type="entry name" value="Ferredoxin reductase-like, C-terminal NADP-linked domain"/>
    <property type="match status" value="1"/>
</dbReference>
<dbReference type="AlphaFoldDB" id="A0A7L5ALD9"/>
<feature type="transmembrane region" description="Helical" evidence="2">
    <location>
        <begin position="142"/>
        <end position="161"/>
    </location>
</feature>
<keyword evidence="2" id="KW-1133">Transmembrane helix</keyword>
<comment type="cofactor">
    <cofactor evidence="1">
        <name>FAD</name>
        <dbReference type="ChEBI" id="CHEBI:57692"/>
    </cofactor>
</comment>
<feature type="transmembrane region" description="Helical" evidence="2">
    <location>
        <begin position="194"/>
        <end position="213"/>
    </location>
</feature>
<dbReference type="PANTHER" id="PTHR47354">
    <property type="entry name" value="NADH OXIDOREDUCTASE HCR"/>
    <property type="match status" value="1"/>
</dbReference>
<dbReference type="EMBL" id="CP017146">
    <property type="protein sequence ID" value="QHO69119.1"/>
    <property type="molecule type" value="Genomic_DNA"/>
</dbReference>
<organism evidence="4 5">
    <name type="scientific">Marisediminicola antarctica</name>
    <dbReference type="NCBI Taxonomy" id="674079"/>
    <lineage>
        <taxon>Bacteria</taxon>
        <taxon>Bacillati</taxon>
        <taxon>Actinomycetota</taxon>
        <taxon>Actinomycetes</taxon>
        <taxon>Micrococcales</taxon>
        <taxon>Microbacteriaceae</taxon>
        <taxon>Marisediminicola</taxon>
    </lineage>
</organism>
<accession>A0A7L5ALD9</accession>
<evidence type="ECO:0000313" key="4">
    <source>
        <dbReference type="EMBL" id="QHO69119.1"/>
    </source>
</evidence>
<name>A0A7L5ALD9_9MICO</name>
<dbReference type="PROSITE" id="PS51384">
    <property type="entry name" value="FAD_FR"/>
    <property type="match status" value="1"/>
</dbReference>
<dbReference type="GO" id="GO:0016491">
    <property type="term" value="F:oxidoreductase activity"/>
    <property type="evidence" value="ECO:0007669"/>
    <property type="project" value="InterPro"/>
</dbReference>
<reference evidence="4 5" key="1">
    <citation type="submission" date="2016-09" db="EMBL/GenBank/DDBJ databases">
        <title>Complete genome sequence of microbes from the polar regions.</title>
        <authorList>
            <person name="Liao L."/>
            <person name="Chen B."/>
        </authorList>
    </citation>
    <scope>NUCLEOTIDE SEQUENCE [LARGE SCALE GENOMIC DNA]</scope>
    <source>
        <strain evidence="4 5">ZS314</strain>
    </source>
</reference>
<dbReference type="InterPro" id="IPR017938">
    <property type="entry name" value="Riboflavin_synthase-like_b-brl"/>
</dbReference>
<feature type="transmembrane region" description="Helical" evidence="2">
    <location>
        <begin position="225"/>
        <end position="245"/>
    </location>
</feature>
<gene>
    <name evidence="4" type="ORF">BHD05_05100</name>
</gene>
<feature type="transmembrane region" description="Helical" evidence="2">
    <location>
        <begin position="168"/>
        <end position="188"/>
    </location>
</feature>
<keyword evidence="5" id="KW-1185">Reference proteome</keyword>
<sequence length="500" mass="53827">MTVWLDRVTGRVTMYRLVTLLLGITGIAALVLSLVGELFYTPLELIASAAVALASTVVANRVFALVFRTMPHLESSIITGLLLFFLFLPSLEPAELGTLAIAGVLATASKYLIAVRGRHILNPAAAGATLVAVLQLPSAGWWVATSSLLPVTLIGAFLVLYRTRRLTMGIVFVAVSASILVVRLTTSGQNVGEAASTTFASYPVIFFVGFMLSEPLTMAPRRWQQLAIAALVGVLFTVPFTIGPVFLSFEFALVIGNVLAFVAGQRRAIRLSYLGKRQLTPTSWEFRFQPERAVAFRAGQYMELTVPHSRADARGSRRVFSIASPPTHGDPVTFALRMAQPGSSFKRALLDLNVGARVRGTSVGGDFLLPRDASKPVLLIASGIGITPFLSQLGRDRAAGVERDAVLVYTVGTVEELAFRDELSEERVLLLSPARPDDLPASWRWIGVGPVSRELLAAEVPDLGGRTAFVSGSPASITRARAALRSAGVRRVRTDYFTGY</sequence>
<dbReference type="InterPro" id="IPR039261">
    <property type="entry name" value="FNR_nucleotide-bd"/>
</dbReference>
<dbReference type="InterPro" id="IPR050415">
    <property type="entry name" value="MRET"/>
</dbReference>
<feature type="transmembrane region" description="Helical" evidence="2">
    <location>
        <begin position="45"/>
        <end position="66"/>
    </location>
</feature>
<protein>
    <recommendedName>
        <fullName evidence="3">FAD-binding FR-type domain-containing protein</fullName>
    </recommendedName>
</protein>
<dbReference type="InterPro" id="IPR017927">
    <property type="entry name" value="FAD-bd_FR_type"/>
</dbReference>
<evidence type="ECO:0000256" key="1">
    <source>
        <dbReference type="ARBA" id="ARBA00001974"/>
    </source>
</evidence>
<dbReference type="SUPFAM" id="SSF63380">
    <property type="entry name" value="Riboflavin synthase domain-like"/>
    <property type="match status" value="1"/>
</dbReference>
<dbReference type="Gene3D" id="3.40.50.80">
    <property type="entry name" value="Nucleotide-binding domain of ferredoxin-NADP reductase (FNR) module"/>
    <property type="match status" value="1"/>
</dbReference>
<proteinExistence type="predicted"/>
<keyword evidence="2" id="KW-0812">Transmembrane</keyword>
<feature type="transmembrane region" description="Helical" evidence="2">
    <location>
        <begin position="17"/>
        <end position="39"/>
    </location>
</feature>
<dbReference type="Gene3D" id="2.40.30.10">
    <property type="entry name" value="Translation factors"/>
    <property type="match status" value="1"/>
</dbReference>
<keyword evidence="2" id="KW-0472">Membrane</keyword>
<dbReference type="RefSeq" id="WP_161885478.1">
    <property type="nucleotide sequence ID" value="NZ_CP017146.1"/>
</dbReference>
<dbReference type="CDD" id="cd00322">
    <property type="entry name" value="FNR_like"/>
    <property type="match status" value="1"/>
</dbReference>
<evidence type="ECO:0000259" key="3">
    <source>
        <dbReference type="PROSITE" id="PS51384"/>
    </source>
</evidence>